<gene>
    <name evidence="7" type="ORF">GHK62_22595</name>
</gene>
<dbReference type="InterPro" id="IPR014284">
    <property type="entry name" value="RNA_pol_sigma-70_dom"/>
</dbReference>
<dbReference type="CDD" id="cd06171">
    <property type="entry name" value="Sigma70_r4"/>
    <property type="match status" value="1"/>
</dbReference>
<dbReference type="SUPFAM" id="SSF88659">
    <property type="entry name" value="Sigma3 and sigma4 domains of RNA polymerase sigma factors"/>
    <property type="match status" value="1"/>
</dbReference>
<keyword evidence="3" id="KW-0731">Sigma factor</keyword>
<feature type="domain" description="RNA polymerase sigma-70 region 2" evidence="5">
    <location>
        <begin position="16"/>
        <end position="79"/>
    </location>
</feature>
<dbReference type="Gene3D" id="1.10.1740.10">
    <property type="match status" value="1"/>
</dbReference>
<evidence type="ECO:0000313" key="7">
    <source>
        <dbReference type="EMBL" id="MQX17445.1"/>
    </source>
</evidence>
<sequence length="172" mass="19384">MRPAAETKDFRQDLVSLLPKLRRFALTLTRNANDADDLVQEACERAIARSHLWNGEGRLESWVYAMTRNLWVDEVRKRKVRAGGGAVDIFDQSELRVEAVAEKAVYANQLQKMILSMPEGLASVFLLINVEGHSYRETADILAIPIGTVMSRLSTARLRLAAMLSENTERRA</sequence>
<dbReference type="Pfam" id="PF08281">
    <property type="entry name" value="Sigma70_r4_2"/>
    <property type="match status" value="1"/>
</dbReference>
<dbReference type="Pfam" id="PF04542">
    <property type="entry name" value="Sigma70_r2"/>
    <property type="match status" value="1"/>
</dbReference>
<accession>A0A6N7LKT7</accession>
<evidence type="ECO:0000259" key="5">
    <source>
        <dbReference type="Pfam" id="PF04542"/>
    </source>
</evidence>
<evidence type="ECO:0000256" key="3">
    <source>
        <dbReference type="ARBA" id="ARBA00023082"/>
    </source>
</evidence>
<keyword evidence="4" id="KW-0804">Transcription</keyword>
<evidence type="ECO:0000256" key="1">
    <source>
        <dbReference type="ARBA" id="ARBA00010641"/>
    </source>
</evidence>
<dbReference type="SUPFAM" id="SSF88946">
    <property type="entry name" value="Sigma2 domain of RNA polymerase sigma factors"/>
    <property type="match status" value="1"/>
</dbReference>
<dbReference type="OrthoDB" id="9803470at2"/>
<evidence type="ECO:0000313" key="8">
    <source>
        <dbReference type="Proteomes" id="UP000439983"/>
    </source>
</evidence>
<dbReference type="InterPro" id="IPR036388">
    <property type="entry name" value="WH-like_DNA-bd_sf"/>
</dbReference>
<dbReference type="GO" id="GO:0006352">
    <property type="term" value="P:DNA-templated transcription initiation"/>
    <property type="evidence" value="ECO:0007669"/>
    <property type="project" value="InterPro"/>
</dbReference>
<evidence type="ECO:0000259" key="6">
    <source>
        <dbReference type="Pfam" id="PF08281"/>
    </source>
</evidence>
<reference evidence="7 8" key="1">
    <citation type="journal article" date="2013" name="Genome Biol.">
        <title>Comparative genomics of the core and accessory genomes of 48 Sinorhizobium strains comprising five genospecies.</title>
        <authorList>
            <person name="Sugawara M."/>
            <person name="Epstein B."/>
            <person name="Badgley B.D."/>
            <person name="Unno T."/>
            <person name="Xu L."/>
            <person name="Reese J."/>
            <person name="Gyaneshwar P."/>
            <person name="Denny R."/>
            <person name="Mudge J."/>
            <person name="Bharti A.K."/>
            <person name="Farmer A.D."/>
            <person name="May G.D."/>
            <person name="Woodward J.E."/>
            <person name="Medigue C."/>
            <person name="Vallenet D."/>
            <person name="Lajus A."/>
            <person name="Rouy Z."/>
            <person name="Martinez-Vaz B."/>
            <person name="Tiffin P."/>
            <person name="Young N.D."/>
            <person name="Sadowsky M.J."/>
        </authorList>
    </citation>
    <scope>NUCLEOTIDE SEQUENCE [LARGE SCALE GENOMIC DNA]</scope>
    <source>
        <strain evidence="7 8">USDA4894</strain>
    </source>
</reference>
<dbReference type="GO" id="GO:0016987">
    <property type="term" value="F:sigma factor activity"/>
    <property type="evidence" value="ECO:0007669"/>
    <property type="project" value="UniProtKB-KW"/>
</dbReference>
<dbReference type="AlphaFoldDB" id="A0A6N7LKT7"/>
<comment type="similarity">
    <text evidence="1">Belongs to the sigma-70 factor family. ECF subfamily.</text>
</comment>
<dbReference type="InterPro" id="IPR013249">
    <property type="entry name" value="RNA_pol_sigma70_r4_t2"/>
</dbReference>
<dbReference type="GO" id="GO:0003677">
    <property type="term" value="F:DNA binding"/>
    <property type="evidence" value="ECO:0007669"/>
    <property type="project" value="InterPro"/>
</dbReference>
<protein>
    <submittedName>
        <fullName evidence="7">Sigma-70 family RNA polymerase sigma factor</fullName>
    </submittedName>
</protein>
<comment type="caution">
    <text evidence="7">The sequence shown here is derived from an EMBL/GenBank/DDBJ whole genome shotgun (WGS) entry which is preliminary data.</text>
</comment>
<dbReference type="NCBIfam" id="TIGR02937">
    <property type="entry name" value="sigma70-ECF"/>
    <property type="match status" value="1"/>
</dbReference>
<dbReference type="Gene3D" id="1.10.10.10">
    <property type="entry name" value="Winged helix-like DNA-binding domain superfamily/Winged helix DNA-binding domain"/>
    <property type="match status" value="1"/>
</dbReference>
<keyword evidence="2" id="KW-0805">Transcription regulation</keyword>
<organism evidence="7 8">
    <name type="scientific">Sinorhizobium terangae</name>
    <dbReference type="NCBI Taxonomy" id="110322"/>
    <lineage>
        <taxon>Bacteria</taxon>
        <taxon>Pseudomonadati</taxon>
        <taxon>Pseudomonadota</taxon>
        <taxon>Alphaproteobacteria</taxon>
        <taxon>Hyphomicrobiales</taxon>
        <taxon>Rhizobiaceae</taxon>
        <taxon>Sinorhizobium/Ensifer group</taxon>
        <taxon>Sinorhizobium</taxon>
    </lineage>
</organism>
<dbReference type="Proteomes" id="UP000439983">
    <property type="component" value="Unassembled WGS sequence"/>
</dbReference>
<dbReference type="InterPro" id="IPR013325">
    <property type="entry name" value="RNA_pol_sigma_r2"/>
</dbReference>
<dbReference type="PANTHER" id="PTHR43133:SF25">
    <property type="entry name" value="RNA POLYMERASE SIGMA FACTOR RFAY-RELATED"/>
    <property type="match status" value="1"/>
</dbReference>
<feature type="domain" description="RNA polymerase sigma factor 70 region 4 type 2" evidence="6">
    <location>
        <begin position="108"/>
        <end position="160"/>
    </location>
</feature>
<keyword evidence="8" id="KW-1185">Reference proteome</keyword>
<dbReference type="PANTHER" id="PTHR43133">
    <property type="entry name" value="RNA POLYMERASE ECF-TYPE SIGMA FACTO"/>
    <property type="match status" value="1"/>
</dbReference>
<dbReference type="RefSeq" id="WP_153441315.1">
    <property type="nucleotide sequence ID" value="NZ_CP121659.1"/>
</dbReference>
<dbReference type="InterPro" id="IPR013324">
    <property type="entry name" value="RNA_pol_sigma_r3/r4-like"/>
</dbReference>
<dbReference type="EMBL" id="WITC01000095">
    <property type="protein sequence ID" value="MQX17445.1"/>
    <property type="molecule type" value="Genomic_DNA"/>
</dbReference>
<proteinExistence type="inferred from homology"/>
<dbReference type="InterPro" id="IPR007627">
    <property type="entry name" value="RNA_pol_sigma70_r2"/>
</dbReference>
<evidence type="ECO:0000256" key="4">
    <source>
        <dbReference type="ARBA" id="ARBA00023163"/>
    </source>
</evidence>
<evidence type="ECO:0000256" key="2">
    <source>
        <dbReference type="ARBA" id="ARBA00023015"/>
    </source>
</evidence>
<name>A0A6N7LKT7_SINTE</name>
<dbReference type="InterPro" id="IPR039425">
    <property type="entry name" value="RNA_pol_sigma-70-like"/>
</dbReference>